<dbReference type="PANTHER" id="PTHR45138:SF9">
    <property type="entry name" value="DIGUANYLATE CYCLASE DGCM-RELATED"/>
    <property type="match status" value="1"/>
</dbReference>
<dbReference type="EC" id="2.7.7.65" evidence="7"/>
<accession>A0ABV6DIY7</accession>
<proteinExistence type="predicted"/>
<comment type="caution">
    <text evidence="7">The sequence shown here is derived from an EMBL/GenBank/DDBJ whole genome shotgun (WGS) entry which is preliminary data.</text>
</comment>
<dbReference type="Gene3D" id="6.10.340.10">
    <property type="match status" value="1"/>
</dbReference>
<dbReference type="SMART" id="SM00267">
    <property type="entry name" value="GGDEF"/>
    <property type="match status" value="1"/>
</dbReference>
<dbReference type="CDD" id="cd06225">
    <property type="entry name" value="HAMP"/>
    <property type="match status" value="1"/>
</dbReference>
<name>A0ABV6DIY7_9BACL</name>
<dbReference type="PROSITE" id="PS50885">
    <property type="entry name" value="HAMP"/>
    <property type="match status" value="1"/>
</dbReference>
<dbReference type="CDD" id="cd01949">
    <property type="entry name" value="GGDEF"/>
    <property type="match status" value="1"/>
</dbReference>
<dbReference type="SUPFAM" id="SSF158472">
    <property type="entry name" value="HAMP domain-like"/>
    <property type="match status" value="1"/>
</dbReference>
<protein>
    <submittedName>
        <fullName evidence="7">Diguanylate cyclase</fullName>
        <ecNumber evidence="7">2.7.7.65</ecNumber>
    </submittedName>
</protein>
<evidence type="ECO:0000256" key="2">
    <source>
        <dbReference type="ARBA" id="ARBA00022475"/>
    </source>
</evidence>
<keyword evidence="3 4" id="KW-0472">Membrane</keyword>
<reference evidence="7 8" key="1">
    <citation type="submission" date="2024-09" db="EMBL/GenBank/DDBJ databases">
        <authorList>
            <person name="Sun Q."/>
            <person name="Mori K."/>
        </authorList>
    </citation>
    <scope>NUCLEOTIDE SEQUENCE [LARGE SCALE GENOMIC DNA]</scope>
    <source>
        <strain evidence="7 8">CCM 7759</strain>
    </source>
</reference>
<feature type="domain" description="HAMP" evidence="5">
    <location>
        <begin position="203"/>
        <end position="256"/>
    </location>
</feature>
<keyword evidence="4" id="KW-0812">Transmembrane</keyword>
<dbReference type="Proteomes" id="UP001589776">
    <property type="component" value="Unassembled WGS sequence"/>
</dbReference>
<feature type="transmembrane region" description="Helical" evidence="4">
    <location>
        <begin position="12"/>
        <end position="34"/>
    </location>
</feature>
<feature type="domain" description="GGDEF" evidence="6">
    <location>
        <begin position="295"/>
        <end position="432"/>
    </location>
</feature>
<evidence type="ECO:0000259" key="6">
    <source>
        <dbReference type="PROSITE" id="PS50887"/>
    </source>
</evidence>
<keyword evidence="4" id="KW-1133">Transmembrane helix</keyword>
<dbReference type="NCBIfam" id="TIGR00254">
    <property type="entry name" value="GGDEF"/>
    <property type="match status" value="1"/>
</dbReference>
<evidence type="ECO:0000313" key="7">
    <source>
        <dbReference type="EMBL" id="MFC0212615.1"/>
    </source>
</evidence>
<evidence type="ECO:0000256" key="1">
    <source>
        <dbReference type="ARBA" id="ARBA00004236"/>
    </source>
</evidence>
<feature type="transmembrane region" description="Helical" evidence="4">
    <location>
        <begin position="179"/>
        <end position="206"/>
    </location>
</feature>
<comment type="subcellular location">
    <subcellularLocation>
        <location evidence="1">Cell membrane</location>
    </subcellularLocation>
</comment>
<dbReference type="PROSITE" id="PS50887">
    <property type="entry name" value="GGDEF"/>
    <property type="match status" value="1"/>
</dbReference>
<dbReference type="Pfam" id="PF00672">
    <property type="entry name" value="HAMP"/>
    <property type="match status" value="1"/>
</dbReference>
<dbReference type="PANTHER" id="PTHR45138">
    <property type="entry name" value="REGULATORY COMPONENTS OF SENSORY TRANSDUCTION SYSTEM"/>
    <property type="match status" value="1"/>
</dbReference>
<evidence type="ECO:0000256" key="3">
    <source>
        <dbReference type="ARBA" id="ARBA00023136"/>
    </source>
</evidence>
<evidence type="ECO:0000313" key="8">
    <source>
        <dbReference type="Proteomes" id="UP001589776"/>
    </source>
</evidence>
<keyword evidence="7" id="KW-0548">Nucleotidyltransferase</keyword>
<sequence>MFTLRGKLVSSFLIIIVLFVITTVISTILSQRMIRLGNDILLSEKRLEVVQRLNLFARTANDNIAHYLLAPIYTESDFKAQFDATVQFVDLEMFRLSEITPDPVNAKQIERFKSKWSNYVNDIRDIVKVKESGLVDKAQERFTMDSFDPIAFSLHDFYKGEQARIDQYKNEITSYGNTIWSINLIMTSSAILFSIIIAIILSNYLIRRIQLIKKSAQKVAAGDFHVADIRFSGKDELADLAKAFNTMTEALRSLIGSNRSLKLLSAHDGLTGIANRRCYDETMEREWSRLALASRPISLILFDIDYFKKFNDTYGHQAGDNCLKQVADILKSQVEEPDWLAARYGGEEFIVLLPDRDIETAVRLAERFRNALATQHIPHKESEVSDIVTVSIGISTATASVDGRPGTLLSQADRALYQAKREGRNRIRTYDSSLEPICEN</sequence>
<keyword evidence="7" id="KW-0808">Transferase</keyword>
<dbReference type="Pfam" id="PF00990">
    <property type="entry name" value="GGDEF"/>
    <property type="match status" value="1"/>
</dbReference>
<dbReference type="RefSeq" id="WP_377469812.1">
    <property type="nucleotide sequence ID" value="NZ_JBHLWN010000031.1"/>
</dbReference>
<dbReference type="InterPro" id="IPR043128">
    <property type="entry name" value="Rev_trsase/Diguanyl_cyclase"/>
</dbReference>
<evidence type="ECO:0000259" key="5">
    <source>
        <dbReference type="PROSITE" id="PS50885"/>
    </source>
</evidence>
<dbReference type="InterPro" id="IPR029787">
    <property type="entry name" value="Nucleotide_cyclase"/>
</dbReference>
<keyword evidence="8" id="KW-1185">Reference proteome</keyword>
<gene>
    <name evidence="7" type="ORF">ACFFK0_09075</name>
</gene>
<evidence type="ECO:0000256" key="4">
    <source>
        <dbReference type="SAM" id="Phobius"/>
    </source>
</evidence>
<keyword evidence="2" id="KW-1003">Cell membrane</keyword>
<dbReference type="GO" id="GO:0052621">
    <property type="term" value="F:diguanylate cyclase activity"/>
    <property type="evidence" value="ECO:0007669"/>
    <property type="project" value="UniProtKB-EC"/>
</dbReference>
<dbReference type="InterPro" id="IPR000160">
    <property type="entry name" value="GGDEF_dom"/>
</dbReference>
<dbReference type="InterPro" id="IPR050469">
    <property type="entry name" value="Diguanylate_Cyclase"/>
</dbReference>
<organism evidence="7 8">
    <name type="scientific">Paenibacillus chartarius</name>
    <dbReference type="NCBI Taxonomy" id="747481"/>
    <lineage>
        <taxon>Bacteria</taxon>
        <taxon>Bacillati</taxon>
        <taxon>Bacillota</taxon>
        <taxon>Bacilli</taxon>
        <taxon>Bacillales</taxon>
        <taxon>Paenibacillaceae</taxon>
        <taxon>Paenibacillus</taxon>
    </lineage>
</organism>
<dbReference type="InterPro" id="IPR003660">
    <property type="entry name" value="HAMP_dom"/>
</dbReference>
<dbReference type="SUPFAM" id="SSF55073">
    <property type="entry name" value="Nucleotide cyclase"/>
    <property type="match status" value="1"/>
</dbReference>
<dbReference type="SMART" id="SM00304">
    <property type="entry name" value="HAMP"/>
    <property type="match status" value="1"/>
</dbReference>
<dbReference type="Gene3D" id="3.30.70.270">
    <property type="match status" value="1"/>
</dbReference>
<dbReference type="EMBL" id="JBHLWN010000031">
    <property type="protein sequence ID" value="MFC0212615.1"/>
    <property type="molecule type" value="Genomic_DNA"/>
</dbReference>